<feature type="signal peptide" evidence="5">
    <location>
        <begin position="1"/>
        <end position="22"/>
    </location>
</feature>
<dbReference type="GO" id="GO:0006952">
    <property type="term" value="P:defense response"/>
    <property type="evidence" value="ECO:0007669"/>
    <property type="project" value="UniProtKB-KW"/>
</dbReference>
<dbReference type="GO" id="GO:0008061">
    <property type="term" value="F:chitin binding"/>
    <property type="evidence" value="ECO:0007669"/>
    <property type="project" value="UniProtKB-UniRule"/>
</dbReference>
<dbReference type="InterPro" id="IPR000726">
    <property type="entry name" value="Glyco_hydro_19_cat"/>
</dbReference>
<evidence type="ECO:0000313" key="8">
    <source>
        <dbReference type="EMBL" id="CAF1191250.1"/>
    </source>
</evidence>
<dbReference type="AlphaFoldDB" id="A0A814D8P0"/>
<dbReference type="InterPro" id="IPR001002">
    <property type="entry name" value="Chitin-bd_1"/>
</dbReference>
<dbReference type="GO" id="GO:0016998">
    <property type="term" value="P:cell wall macromolecule catabolic process"/>
    <property type="evidence" value="ECO:0007669"/>
    <property type="project" value="InterPro"/>
</dbReference>
<comment type="caution">
    <text evidence="4">Lacks conserved residue(s) required for the propagation of feature annotation.</text>
</comment>
<dbReference type="EMBL" id="CAJNOM010000182">
    <property type="protein sequence ID" value="CAF1191250.1"/>
    <property type="molecule type" value="Genomic_DNA"/>
</dbReference>
<dbReference type="GO" id="GO:0051707">
    <property type="term" value="P:response to other organism"/>
    <property type="evidence" value="ECO:0007669"/>
    <property type="project" value="UniProtKB-ARBA"/>
</dbReference>
<dbReference type="Gene3D" id="3.30.60.10">
    <property type="entry name" value="Endochitinase-like"/>
    <property type="match status" value="1"/>
</dbReference>
<dbReference type="Pfam" id="PF00187">
    <property type="entry name" value="Chitin_bind_1"/>
    <property type="match status" value="1"/>
</dbReference>
<protein>
    <recommendedName>
        <fullName evidence="6">Chitin-binding type-1 domain-containing protein</fullName>
    </recommendedName>
</protein>
<evidence type="ECO:0000313" key="9">
    <source>
        <dbReference type="Proteomes" id="UP000663832"/>
    </source>
</evidence>
<dbReference type="SMART" id="SM00270">
    <property type="entry name" value="ChtBD1"/>
    <property type="match status" value="1"/>
</dbReference>
<dbReference type="CDD" id="cd00035">
    <property type="entry name" value="ChtBD1"/>
    <property type="match status" value="1"/>
</dbReference>
<dbReference type="EMBL" id="CAJNOI010000053">
    <property type="protein sequence ID" value="CAF0953756.1"/>
    <property type="molecule type" value="Genomic_DNA"/>
</dbReference>
<dbReference type="PANTHER" id="PTHR22595:SF79">
    <property type="entry name" value="CHITINASE 12"/>
    <property type="match status" value="1"/>
</dbReference>
<proteinExistence type="predicted"/>
<evidence type="ECO:0000259" key="6">
    <source>
        <dbReference type="PROSITE" id="PS50941"/>
    </source>
</evidence>
<dbReference type="GO" id="GO:0006032">
    <property type="term" value="P:chitin catabolic process"/>
    <property type="evidence" value="ECO:0007669"/>
    <property type="project" value="InterPro"/>
</dbReference>
<organism evidence="7 10">
    <name type="scientific">Adineta steineri</name>
    <dbReference type="NCBI Taxonomy" id="433720"/>
    <lineage>
        <taxon>Eukaryota</taxon>
        <taxon>Metazoa</taxon>
        <taxon>Spiralia</taxon>
        <taxon>Gnathifera</taxon>
        <taxon>Rotifera</taxon>
        <taxon>Eurotatoria</taxon>
        <taxon>Bdelloidea</taxon>
        <taxon>Adinetida</taxon>
        <taxon>Adinetidae</taxon>
        <taxon>Adineta</taxon>
    </lineage>
</organism>
<dbReference type="InterPro" id="IPR036861">
    <property type="entry name" value="Endochitinase-like_sf"/>
</dbReference>
<dbReference type="Proteomes" id="UP000663877">
    <property type="component" value="Unassembled WGS sequence"/>
</dbReference>
<dbReference type="CDD" id="cd00325">
    <property type="entry name" value="chitinase_GH19"/>
    <property type="match status" value="1"/>
</dbReference>
<dbReference type="Proteomes" id="UP000663832">
    <property type="component" value="Unassembled WGS sequence"/>
</dbReference>
<evidence type="ECO:0000313" key="10">
    <source>
        <dbReference type="Proteomes" id="UP000663877"/>
    </source>
</evidence>
<feature type="disulfide bond" evidence="4">
    <location>
        <begin position="31"/>
        <end position="45"/>
    </location>
</feature>
<keyword evidence="1 4" id="KW-0147">Chitin-binding</keyword>
<keyword evidence="9" id="KW-1185">Reference proteome</keyword>
<sequence length="258" mass="27814">MASIRHIFLFCTTVGLIHIIQGQDCADRNHCLSQWGYCGTGDAYCGAGCQRGPCYGGNGGNGGGDGSIINEQTFACAFNTLDAGTRRSRYQGLKGSGWNPSNKDEAAVFLAHVFHETDGLKVIREYCAPGCGSHYAGSWCAVQGAPGRLYYGRGWFQLSWPCNYHAAGQALGLDLLNNPDLVEQQQDIAVKTAIWFFNANNMAGPAKQGDFAATTRIINGALECNGGSGYQSQLTRVATYKRIRHCFGLGEPHRNPVC</sequence>
<keyword evidence="5" id="KW-0732">Signal</keyword>
<reference evidence="7" key="1">
    <citation type="submission" date="2021-02" db="EMBL/GenBank/DDBJ databases">
        <authorList>
            <person name="Nowell W R."/>
        </authorList>
    </citation>
    <scope>NUCLEOTIDE SEQUENCE</scope>
</reference>
<name>A0A814D8P0_9BILA</name>
<dbReference type="Gene3D" id="3.30.20.10">
    <property type="entry name" value="Endochitinase, domain 2"/>
    <property type="match status" value="1"/>
</dbReference>
<evidence type="ECO:0000256" key="3">
    <source>
        <dbReference type="ARBA" id="ARBA00023157"/>
    </source>
</evidence>
<dbReference type="PROSITE" id="PS50941">
    <property type="entry name" value="CHIT_BIND_I_2"/>
    <property type="match status" value="1"/>
</dbReference>
<evidence type="ECO:0000256" key="5">
    <source>
        <dbReference type="SAM" id="SignalP"/>
    </source>
</evidence>
<dbReference type="InterPro" id="IPR023346">
    <property type="entry name" value="Lysozyme-like_dom_sf"/>
</dbReference>
<dbReference type="PANTHER" id="PTHR22595">
    <property type="entry name" value="CHITINASE-RELATED"/>
    <property type="match status" value="1"/>
</dbReference>
<keyword evidence="3 4" id="KW-1015">Disulfide bond</keyword>
<dbReference type="SUPFAM" id="SSF57016">
    <property type="entry name" value="Plant lectins/antimicrobial peptides"/>
    <property type="match status" value="1"/>
</dbReference>
<evidence type="ECO:0000256" key="2">
    <source>
        <dbReference type="ARBA" id="ARBA00022821"/>
    </source>
</evidence>
<keyword evidence="2" id="KW-0611">Plant defense</keyword>
<dbReference type="GO" id="GO:0004568">
    <property type="term" value="F:chitinase activity"/>
    <property type="evidence" value="ECO:0007669"/>
    <property type="project" value="InterPro"/>
</dbReference>
<accession>A0A814D8P0</accession>
<dbReference type="Pfam" id="PF00182">
    <property type="entry name" value="Glyco_hydro_19"/>
    <property type="match status" value="1"/>
</dbReference>
<comment type="caution">
    <text evidence="7">The sequence shown here is derived from an EMBL/GenBank/DDBJ whole genome shotgun (WGS) entry which is preliminary data.</text>
</comment>
<feature type="domain" description="Chitin-binding type-1" evidence="6">
    <location>
        <begin position="11"/>
        <end position="56"/>
    </location>
</feature>
<gene>
    <name evidence="7" type="ORF">BJG266_LOCUS13361</name>
    <name evidence="8" type="ORF">QVE165_LOCUS25264</name>
</gene>
<dbReference type="OrthoDB" id="5985073at2759"/>
<dbReference type="Gene3D" id="1.10.530.10">
    <property type="match status" value="1"/>
</dbReference>
<evidence type="ECO:0000256" key="1">
    <source>
        <dbReference type="ARBA" id="ARBA00022669"/>
    </source>
</evidence>
<dbReference type="SUPFAM" id="SSF53955">
    <property type="entry name" value="Lysozyme-like"/>
    <property type="match status" value="1"/>
</dbReference>
<evidence type="ECO:0000313" key="7">
    <source>
        <dbReference type="EMBL" id="CAF0953756.1"/>
    </source>
</evidence>
<evidence type="ECO:0000256" key="4">
    <source>
        <dbReference type="PROSITE-ProRule" id="PRU00261"/>
    </source>
</evidence>
<feature type="chain" id="PRO_5035683816" description="Chitin-binding type-1 domain-containing protein" evidence="5">
    <location>
        <begin position="23"/>
        <end position="258"/>
    </location>
</feature>